<name>A0A0C3DHZ9_9VIBR</name>
<evidence type="ECO:0000313" key="1">
    <source>
        <dbReference type="EMBL" id="KIN11029.1"/>
    </source>
</evidence>
<dbReference type="EMBL" id="JXOK01000036">
    <property type="protein sequence ID" value="KIN11029.1"/>
    <property type="molecule type" value="Genomic_DNA"/>
</dbReference>
<dbReference type="RefSeq" id="WP_041155344.1">
    <property type="nucleotide sequence ID" value="NZ_CBCRVP010000023.1"/>
</dbReference>
<gene>
    <name evidence="1" type="ORF">SU60_09690</name>
</gene>
<dbReference type="Proteomes" id="UP000031977">
    <property type="component" value="Unassembled WGS sequence"/>
</dbReference>
<protein>
    <recommendedName>
        <fullName evidence="3">Type 4 fimbrial biogenesis protein PilX N-terminal domain-containing protein</fullName>
    </recommendedName>
</protein>
<comment type="caution">
    <text evidence="1">The sequence shown here is derived from an EMBL/GenBank/DDBJ whole genome shotgun (WGS) entry which is preliminary data.</text>
</comment>
<dbReference type="STRING" id="50718.SU60_09690"/>
<evidence type="ECO:0000313" key="2">
    <source>
        <dbReference type="Proteomes" id="UP000031977"/>
    </source>
</evidence>
<dbReference type="AlphaFoldDB" id="A0A0C3DHZ9"/>
<accession>A0A0C3DHZ9</accession>
<keyword evidence="2" id="KW-1185">Reference proteome</keyword>
<sequence>MKLRSNQSGYVALLVTSILLLLALIVSLASSKGVFFQIKVAQNELKARQAHWKAEGGLECAFSKAKLLKQIPADVDECIDEMDLDELTFSSEASSLVTSLVGNTELNKTVEFPSSGPGAIKSTSDLVINGAYTSSPDPSKSLGNNLWECTSVLYFNYFYATSVNTLHPHQLSEVPYEGFPASPAGQEQKCATTHHSWASSVADSKDDYRQSSSMEPFKDVFNMPRSEWFDVMSDNSIFGYVPLSLNSVTLGSTNDLPLLTFNTNCAEDIVSNIESGHDLVWVYGGCELNTDDFSSIDTAIDNHLSGDGIILVVQDGIFSTKGTHNFKGMLYHFISPHYIDADGNALDFTGWPSLENDSELDGVIAGLAGTVPINKDKVGYFQHGSFNPLGGFVMDAPGTFALFNSALSFQYNRDVIDNPMKKLKKVYWKKGSWNDL</sequence>
<proteinExistence type="predicted"/>
<dbReference type="OrthoDB" id="5814101at2"/>
<organism evidence="1 2">
    <name type="scientific">Vibrio mytili</name>
    <dbReference type="NCBI Taxonomy" id="50718"/>
    <lineage>
        <taxon>Bacteria</taxon>
        <taxon>Pseudomonadati</taxon>
        <taxon>Pseudomonadota</taxon>
        <taxon>Gammaproteobacteria</taxon>
        <taxon>Vibrionales</taxon>
        <taxon>Vibrionaceae</taxon>
        <taxon>Vibrio</taxon>
    </lineage>
</organism>
<evidence type="ECO:0008006" key="3">
    <source>
        <dbReference type="Google" id="ProtNLM"/>
    </source>
</evidence>
<reference evidence="1 2" key="1">
    <citation type="submission" date="2015-01" db="EMBL/GenBank/DDBJ databases">
        <title>Draft genome of Vibrio mytili type strain CAIM 528.</title>
        <authorList>
            <person name="Gonzalez-Castillo A."/>
            <person name="Gomez-Gil B."/>
            <person name="Enciso-Ibarra J."/>
        </authorList>
    </citation>
    <scope>NUCLEOTIDE SEQUENCE [LARGE SCALE GENOMIC DNA]</scope>
    <source>
        <strain evidence="1 2">CAIM 528</strain>
    </source>
</reference>